<evidence type="ECO:0000313" key="8">
    <source>
        <dbReference type="Proteomes" id="UP000824037"/>
    </source>
</evidence>
<dbReference type="InterPro" id="IPR050707">
    <property type="entry name" value="HTH_MetabolicPath_Reg"/>
</dbReference>
<dbReference type="PROSITE" id="PS51078">
    <property type="entry name" value="ICLR_ED"/>
    <property type="match status" value="1"/>
</dbReference>
<dbReference type="SUPFAM" id="SSF46785">
    <property type="entry name" value="Winged helix' DNA-binding domain"/>
    <property type="match status" value="1"/>
</dbReference>
<dbReference type="GO" id="GO:0003700">
    <property type="term" value="F:DNA-binding transcription factor activity"/>
    <property type="evidence" value="ECO:0007669"/>
    <property type="project" value="TreeGrafter"/>
</dbReference>
<dbReference type="Pfam" id="PF09339">
    <property type="entry name" value="HTH_IclR"/>
    <property type="match status" value="1"/>
</dbReference>
<keyword evidence="2" id="KW-0238">DNA-binding</keyword>
<dbReference type="SUPFAM" id="SSF55781">
    <property type="entry name" value="GAF domain-like"/>
    <property type="match status" value="1"/>
</dbReference>
<dbReference type="InterPro" id="IPR036390">
    <property type="entry name" value="WH_DNA-bd_sf"/>
</dbReference>
<evidence type="ECO:0000259" key="6">
    <source>
        <dbReference type="PROSITE" id="PS51078"/>
    </source>
</evidence>
<dbReference type="SMART" id="SM00346">
    <property type="entry name" value="HTH_ICLR"/>
    <property type="match status" value="1"/>
</dbReference>
<dbReference type="PROSITE" id="PS51077">
    <property type="entry name" value="HTH_ICLR"/>
    <property type="match status" value="1"/>
</dbReference>
<evidence type="ECO:0000313" key="7">
    <source>
        <dbReference type="EMBL" id="HIZ34551.1"/>
    </source>
</evidence>
<organism evidence="7 8">
    <name type="scientific">Candidatus Ruania gallistercoris</name>
    <dbReference type="NCBI Taxonomy" id="2838746"/>
    <lineage>
        <taxon>Bacteria</taxon>
        <taxon>Bacillati</taxon>
        <taxon>Actinomycetota</taxon>
        <taxon>Actinomycetes</taxon>
        <taxon>Micrococcales</taxon>
        <taxon>Ruaniaceae</taxon>
        <taxon>Ruania</taxon>
    </lineage>
</organism>
<reference evidence="7" key="2">
    <citation type="submission" date="2021-04" db="EMBL/GenBank/DDBJ databases">
        <authorList>
            <person name="Gilroy R."/>
        </authorList>
    </citation>
    <scope>NUCLEOTIDE SEQUENCE</scope>
    <source>
        <strain evidence="7">ChiGjej4B4-7305</strain>
    </source>
</reference>
<feature type="region of interest" description="Disordered" evidence="4">
    <location>
        <begin position="1"/>
        <end position="20"/>
    </location>
</feature>
<dbReference type="InterPro" id="IPR029016">
    <property type="entry name" value="GAF-like_dom_sf"/>
</dbReference>
<name>A0A9D2J2T2_9MICO</name>
<evidence type="ECO:0000256" key="3">
    <source>
        <dbReference type="ARBA" id="ARBA00023163"/>
    </source>
</evidence>
<keyword evidence="3" id="KW-0804">Transcription</keyword>
<dbReference type="AlphaFoldDB" id="A0A9D2J2T2"/>
<accession>A0A9D2J2T2</accession>
<dbReference type="PANTHER" id="PTHR30136:SF24">
    <property type="entry name" value="HTH-TYPE TRANSCRIPTIONAL REPRESSOR ALLR"/>
    <property type="match status" value="1"/>
</dbReference>
<feature type="domain" description="HTH iclR-type" evidence="5">
    <location>
        <begin position="20"/>
        <end position="81"/>
    </location>
</feature>
<dbReference type="Pfam" id="PF01614">
    <property type="entry name" value="IclR_C"/>
    <property type="match status" value="1"/>
</dbReference>
<evidence type="ECO:0000256" key="1">
    <source>
        <dbReference type="ARBA" id="ARBA00023015"/>
    </source>
</evidence>
<dbReference type="InterPro" id="IPR014757">
    <property type="entry name" value="Tscrpt_reg_IclR_C"/>
</dbReference>
<dbReference type="GO" id="GO:0045892">
    <property type="term" value="P:negative regulation of DNA-templated transcription"/>
    <property type="evidence" value="ECO:0007669"/>
    <property type="project" value="TreeGrafter"/>
</dbReference>
<proteinExistence type="predicted"/>
<dbReference type="InterPro" id="IPR036388">
    <property type="entry name" value="WH-like_DNA-bd_sf"/>
</dbReference>
<evidence type="ECO:0000256" key="2">
    <source>
        <dbReference type="ARBA" id="ARBA00023125"/>
    </source>
</evidence>
<dbReference type="PANTHER" id="PTHR30136">
    <property type="entry name" value="HELIX-TURN-HELIX TRANSCRIPTIONAL REGULATOR, ICLR FAMILY"/>
    <property type="match status" value="1"/>
</dbReference>
<gene>
    <name evidence="7" type="ORF">H9815_02145</name>
</gene>
<comment type="caution">
    <text evidence="7">The sequence shown here is derived from an EMBL/GenBank/DDBJ whole genome shotgun (WGS) entry which is preliminary data.</text>
</comment>
<reference evidence="7" key="1">
    <citation type="journal article" date="2021" name="PeerJ">
        <title>Extensive microbial diversity within the chicken gut microbiome revealed by metagenomics and culture.</title>
        <authorList>
            <person name="Gilroy R."/>
            <person name="Ravi A."/>
            <person name="Getino M."/>
            <person name="Pursley I."/>
            <person name="Horton D.L."/>
            <person name="Alikhan N.F."/>
            <person name="Baker D."/>
            <person name="Gharbi K."/>
            <person name="Hall N."/>
            <person name="Watson M."/>
            <person name="Adriaenssens E.M."/>
            <person name="Foster-Nyarko E."/>
            <person name="Jarju S."/>
            <person name="Secka A."/>
            <person name="Antonio M."/>
            <person name="Oren A."/>
            <person name="Chaudhuri R.R."/>
            <person name="La Ragione R."/>
            <person name="Hildebrand F."/>
            <person name="Pallen M.J."/>
        </authorList>
    </citation>
    <scope>NUCLEOTIDE SEQUENCE</scope>
    <source>
        <strain evidence="7">ChiGjej4B4-7305</strain>
    </source>
</reference>
<dbReference type="EMBL" id="DXBY01000044">
    <property type="protein sequence ID" value="HIZ34551.1"/>
    <property type="molecule type" value="Genomic_DNA"/>
</dbReference>
<feature type="compositionally biased region" description="Basic and acidic residues" evidence="4">
    <location>
        <begin position="1"/>
        <end position="10"/>
    </location>
</feature>
<evidence type="ECO:0000259" key="5">
    <source>
        <dbReference type="PROSITE" id="PS51077"/>
    </source>
</evidence>
<dbReference type="Gene3D" id="3.30.450.40">
    <property type="match status" value="1"/>
</dbReference>
<keyword evidence="1" id="KW-0805">Transcription regulation</keyword>
<evidence type="ECO:0000256" key="4">
    <source>
        <dbReference type="SAM" id="MobiDB-lite"/>
    </source>
</evidence>
<protein>
    <submittedName>
        <fullName evidence="7">IclR family transcriptional regulator</fullName>
    </submittedName>
</protein>
<dbReference type="Proteomes" id="UP000824037">
    <property type="component" value="Unassembled WGS sequence"/>
</dbReference>
<dbReference type="Gene3D" id="1.10.10.10">
    <property type="entry name" value="Winged helix-like DNA-binding domain superfamily/Winged helix DNA-binding domain"/>
    <property type="match status" value="1"/>
</dbReference>
<sequence length="268" mass="27952">MTADQQRDPAPDPAPARDPAPAVTRSLRILTLLAESGGRAQTLSDIARSLGIAKSSTANLCLALEQGAMIQRTAEGYLLGRRTAELGGAYALRFNQIREFFDVCAASVELAGEVVQIALLDGTDVLYLARHEGRAPRSLGTPIGSRLPAALSATGNAILATMTDAEVRDLLAGVPVQPVSATGPRSPDDLLARLADVRRRGYAVDREDSFAGVTGVAVALPPWTPSDPLLAIGAALPTQDADEDTITRVGAALTEAARLLTNPLAVQS</sequence>
<feature type="domain" description="IclR-ED" evidence="6">
    <location>
        <begin position="82"/>
        <end position="266"/>
    </location>
</feature>
<dbReference type="InterPro" id="IPR005471">
    <property type="entry name" value="Tscrpt_reg_IclR_N"/>
</dbReference>
<dbReference type="GO" id="GO:0003677">
    <property type="term" value="F:DNA binding"/>
    <property type="evidence" value="ECO:0007669"/>
    <property type="project" value="UniProtKB-KW"/>
</dbReference>